<evidence type="ECO:0000313" key="3">
    <source>
        <dbReference type="Proteomes" id="UP000231152"/>
    </source>
</evidence>
<dbReference type="Pfam" id="PF01170">
    <property type="entry name" value="UPF0020"/>
    <property type="match status" value="1"/>
</dbReference>
<dbReference type="PANTHER" id="PTHR14911">
    <property type="entry name" value="THUMP DOMAIN-CONTAINING"/>
    <property type="match status" value="1"/>
</dbReference>
<proteinExistence type="predicted"/>
<reference evidence="2 3" key="1">
    <citation type="submission" date="2017-09" db="EMBL/GenBank/DDBJ databases">
        <title>Depth-based differentiation of microbial function through sediment-hosted aquifers and enrichment of novel symbionts in the deep terrestrial subsurface.</title>
        <authorList>
            <person name="Probst A.J."/>
            <person name="Ladd B."/>
            <person name="Jarett J.K."/>
            <person name="Geller-Mcgrath D.E."/>
            <person name="Sieber C.M."/>
            <person name="Emerson J.B."/>
            <person name="Anantharaman K."/>
            <person name="Thomas B.C."/>
            <person name="Malmstrom R."/>
            <person name="Stieglmeier M."/>
            <person name="Klingl A."/>
            <person name="Woyke T."/>
            <person name="Ryan C.M."/>
            <person name="Banfield J.F."/>
        </authorList>
    </citation>
    <scope>NUCLEOTIDE SEQUENCE [LARGE SCALE GENOMIC DNA]</scope>
    <source>
        <strain evidence="2">CG10_big_fil_rev_8_21_14_0_10_48_11</strain>
    </source>
</reference>
<feature type="domain" description="Ribosomal RNA large subunit methyltransferase K/L-like methyltransferase" evidence="1">
    <location>
        <begin position="196"/>
        <end position="346"/>
    </location>
</feature>
<name>A0A2M8LDP8_9BACT</name>
<evidence type="ECO:0000313" key="2">
    <source>
        <dbReference type="EMBL" id="PJE75578.1"/>
    </source>
</evidence>
<dbReference type="GO" id="GO:0016423">
    <property type="term" value="F:tRNA (guanine) methyltransferase activity"/>
    <property type="evidence" value="ECO:0007669"/>
    <property type="project" value="TreeGrafter"/>
</dbReference>
<dbReference type="Proteomes" id="UP000231152">
    <property type="component" value="Unassembled WGS sequence"/>
</dbReference>
<evidence type="ECO:0000259" key="1">
    <source>
        <dbReference type="Pfam" id="PF01170"/>
    </source>
</evidence>
<comment type="caution">
    <text evidence="2">The sequence shown here is derived from an EMBL/GenBank/DDBJ whole genome shotgun (WGS) entry which is preliminary data.</text>
</comment>
<dbReference type="EMBL" id="PFET01000013">
    <property type="protein sequence ID" value="PJE75578.1"/>
    <property type="molecule type" value="Genomic_DNA"/>
</dbReference>
<dbReference type="AlphaFoldDB" id="A0A2M8LDP8"/>
<dbReference type="InterPro" id="IPR000241">
    <property type="entry name" value="RlmKL-like_Mtase"/>
</dbReference>
<protein>
    <recommendedName>
        <fullName evidence="1">Ribosomal RNA large subunit methyltransferase K/L-like methyltransferase domain-containing protein</fullName>
    </recommendedName>
</protein>
<dbReference type="SUPFAM" id="SSF53335">
    <property type="entry name" value="S-adenosyl-L-methionine-dependent methyltransferases"/>
    <property type="match status" value="1"/>
</dbReference>
<dbReference type="Gene3D" id="3.40.50.150">
    <property type="entry name" value="Vaccinia Virus protein VP39"/>
    <property type="match status" value="1"/>
</dbReference>
<gene>
    <name evidence="2" type="ORF">COV04_04090</name>
</gene>
<sequence length="404" mass="43475">MYSRLLIFGRQPALSLAELHAFAEARGLSLSVRLSTSIGAVVVDGLPDAVADTLVEQLAGVVKVAVLLGQQPLVPLTDTAAWVQTLQPLIADASMRTFGISYYGTRASVPSSSVQERIALTIKKAARSNGGRVRWVSGRGKPLTSVQVEKNQMLGAEGSEFIVLVDRSELVIAKTTAVQLFEDWGSRDFGRPARDARSGMLPPKLARLMVNLLGLPPQGILLDPFCGSGTILMEAAVAGWASVIGSDKSAKAVSDSEENMAWLKNAKGISADYTFFKTPVAKLVSRVSGRSVAAVVSEPDLGPALRVAPTVAEAKRIAAGLLPLYRELLMAVGKVLRPGGRAVLVVPRWVTQSGEQVPLRIPVSSLPKNVYERLPTEEHQRDNALVYQRPDQRVIREIISFEAR</sequence>
<dbReference type="CDD" id="cd02440">
    <property type="entry name" value="AdoMet_MTases"/>
    <property type="match status" value="1"/>
</dbReference>
<dbReference type="InterPro" id="IPR029063">
    <property type="entry name" value="SAM-dependent_MTases_sf"/>
</dbReference>
<dbReference type="GO" id="GO:0030488">
    <property type="term" value="P:tRNA methylation"/>
    <property type="evidence" value="ECO:0007669"/>
    <property type="project" value="TreeGrafter"/>
</dbReference>
<organism evidence="2 3">
    <name type="scientific">Candidatus Uhrbacteria bacterium CG10_big_fil_rev_8_21_14_0_10_48_11</name>
    <dbReference type="NCBI Taxonomy" id="1975037"/>
    <lineage>
        <taxon>Bacteria</taxon>
        <taxon>Candidatus Uhriibacteriota</taxon>
    </lineage>
</organism>
<dbReference type="PRINTS" id="PR00507">
    <property type="entry name" value="N12N6MTFRASE"/>
</dbReference>
<dbReference type="PANTHER" id="PTHR14911:SF13">
    <property type="entry name" value="TRNA (GUANINE(6)-N2)-METHYLTRANSFERASE THUMP3"/>
    <property type="match status" value="1"/>
</dbReference>
<accession>A0A2M8LDP8</accession>